<evidence type="ECO:0000313" key="2">
    <source>
        <dbReference type="Proteomes" id="UP000241639"/>
    </source>
</evidence>
<dbReference type="Proteomes" id="UP000241639">
    <property type="component" value="Unassembled WGS sequence"/>
</dbReference>
<dbReference type="AlphaFoldDB" id="A0A2T4Z938"/>
<protein>
    <submittedName>
        <fullName evidence="1">Uncharacterized protein</fullName>
    </submittedName>
</protein>
<sequence length="48" mass="5571">MLGFNQETCLGVQIGDQVGLSPDFRFRACWRFFYFSFTEIVDKPTVGF</sequence>
<comment type="caution">
    <text evidence="1">The sequence shown here is derived from an EMBL/GenBank/DDBJ whole genome shotgun (WGS) entry which is preliminary data.</text>
</comment>
<accession>A0A2T4Z938</accession>
<evidence type="ECO:0000313" key="1">
    <source>
        <dbReference type="EMBL" id="PTM58412.1"/>
    </source>
</evidence>
<organism evidence="1 2">
    <name type="scientific">Desmospora activa DSM 45169</name>
    <dbReference type="NCBI Taxonomy" id="1121389"/>
    <lineage>
        <taxon>Bacteria</taxon>
        <taxon>Bacillati</taxon>
        <taxon>Bacillota</taxon>
        <taxon>Bacilli</taxon>
        <taxon>Bacillales</taxon>
        <taxon>Thermoactinomycetaceae</taxon>
        <taxon>Desmospora</taxon>
    </lineage>
</organism>
<proteinExistence type="predicted"/>
<keyword evidence="2" id="KW-1185">Reference proteome</keyword>
<reference evidence="1 2" key="1">
    <citation type="submission" date="2018-04" db="EMBL/GenBank/DDBJ databases">
        <title>Genomic Encyclopedia of Archaeal and Bacterial Type Strains, Phase II (KMG-II): from individual species to whole genera.</title>
        <authorList>
            <person name="Goeker M."/>
        </authorList>
    </citation>
    <scope>NUCLEOTIDE SEQUENCE [LARGE SCALE GENOMIC DNA]</scope>
    <source>
        <strain evidence="1 2">DSM 45169</strain>
    </source>
</reference>
<name>A0A2T4Z938_9BACL</name>
<dbReference type="EMBL" id="PZZP01000001">
    <property type="protein sequence ID" value="PTM58412.1"/>
    <property type="molecule type" value="Genomic_DNA"/>
</dbReference>
<gene>
    <name evidence="1" type="ORF">C8J48_0995</name>
</gene>